<dbReference type="SUPFAM" id="SSF53098">
    <property type="entry name" value="Ribonuclease H-like"/>
    <property type="match status" value="1"/>
</dbReference>
<reference evidence="5 6" key="1">
    <citation type="journal article" date="2016" name="J. Biotechnol.">
        <title>First complete genome sequence of a species in the genus Microterricola, an extremophilic cold active enzyme producing bacterial strain ERGS5:02 isolated from Sikkim Himalaya.</title>
        <authorList>
            <person name="Himanshu"/>
            <person name="Swarnkar M.K."/>
            <person name="Singh D."/>
            <person name="Kumar R."/>
        </authorList>
    </citation>
    <scope>NUCLEOTIDE SEQUENCE [LARGE SCALE GENOMIC DNA]</scope>
    <source>
        <strain evidence="5 6">ERGS5:02</strain>
    </source>
</reference>
<sequence>MASAGFAVIDFETTGFSPAKHDRVVEVAVVHVNELGRVTGQWETLVNPKRDIGAQHIHGIRARDVLNAPSFDDIAGHLVELLDGRVVVAHNASFDSRFLVHELARSGYEIGPQLHTLCTMQLAAELIPGAGRSLADCCAAFDIDLDDAHRASADALATARLLGEYIGATDADDFWFRQIDAALADPWPPRALARHRDEVWRPRGFASAPEPTSFLERIAIKLPELAGPAEHQEYLALLDRCLIDRLLSAHESDALVRTADELSISRETCARLHHEYFDALTRIAWADGVLTTDEIADLAAVAKLLSIEGAYLTAAFQQPAALVETGNDARIAIVPGAFQLSHGDHVVLTGEMSRPRDDWHRDLTARGFVPKPAITKKVALVVAADPDSLSGKARKAREYGIPIVGESTLATLLGQ</sequence>
<dbReference type="OrthoDB" id="190275at2"/>
<dbReference type="InterPro" id="IPR036397">
    <property type="entry name" value="RNaseH_sf"/>
</dbReference>
<accession>A0A0X8E2D3</accession>
<dbReference type="PANTHER" id="PTHR30231:SF4">
    <property type="entry name" value="PROTEIN NEN2"/>
    <property type="match status" value="1"/>
</dbReference>
<dbReference type="AlphaFoldDB" id="A0A0X8E2D3"/>
<dbReference type="GO" id="GO:0005829">
    <property type="term" value="C:cytosol"/>
    <property type="evidence" value="ECO:0007669"/>
    <property type="project" value="TreeGrafter"/>
</dbReference>
<evidence type="ECO:0000313" key="5">
    <source>
        <dbReference type="EMBL" id="AMB59191.1"/>
    </source>
</evidence>
<dbReference type="GO" id="GO:0003677">
    <property type="term" value="F:DNA binding"/>
    <property type="evidence" value="ECO:0007669"/>
    <property type="project" value="InterPro"/>
</dbReference>
<dbReference type="PANTHER" id="PTHR30231">
    <property type="entry name" value="DNA POLYMERASE III SUBUNIT EPSILON"/>
    <property type="match status" value="1"/>
</dbReference>
<dbReference type="Gene3D" id="3.30.420.10">
    <property type="entry name" value="Ribonuclease H-like superfamily/Ribonuclease H"/>
    <property type="match status" value="1"/>
</dbReference>
<keyword evidence="1" id="KW-0540">Nuclease</keyword>
<dbReference type="Gene3D" id="3.40.50.10190">
    <property type="entry name" value="BRCT domain"/>
    <property type="match status" value="1"/>
</dbReference>
<evidence type="ECO:0000256" key="3">
    <source>
        <dbReference type="ARBA" id="ARBA00022839"/>
    </source>
</evidence>
<dbReference type="EMBL" id="CP014145">
    <property type="protein sequence ID" value="AMB59191.1"/>
    <property type="molecule type" value="Genomic_DNA"/>
</dbReference>
<dbReference type="InterPro" id="IPR013520">
    <property type="entry name" value="Ribonucl_H"/>
</dbReference>
<keyword evidence="3" id="KW-0269">Exonuclease</keyword>
<name>A0A0X8E2D3_9MICO</name>
<dbReference type="RefSeq" id="WP_067228584.1">
    <property type="nucleotide sequence ID" value="NZ_CP014145.1"/>
</dbReference>
<evidence type="ECO:0000259" key="4">
    <source>
        <dbReference type="SMART" id="SM00479"/>
    </source>
</evidence>
<organism evidence="5 6">
    <name type="scientific">Microterricola viridarii</name>
    <dbReference type="NCBI Taxonomy" id="412690"/>
    <lineage>
        <taxon>Bacteria</taxon>
        <taxon>Bacillati</taxon>
        <taxon>Actinomycetota</taxon>
        <taxon>Actinomycetes</taxon>
        <taxon>Micrococcales</taxon>
        <taxon>Microbacteriaceae</taxon>
        <taxon>Microterricola</taxon>
    </lineage>
</organism>
<dbReference type="InterPro" id="IPR029024">
    <property type="entry name" value="TerB-like"/>
</dbReference>
<dbReference type="Pfam" id="PF00929">
    <property type="entry name" value="RNase_T"/>
    <property type="match status" value="1"/>
</dbReference>
<proteinExistence type="predicted"/>
<dbReference type="GO" id="GO:0003887">
    <property type="term" value="F:DNA-directed DNA polymerase activity"/>
    <property type="evidence" value="ECO:0007669"/>
    <property type="project" value="InterPro"/>
</dbReference>
<dbReference type="GO" id="GO:0006260">
    <property type="term" value="P:DNA replication"/>
    <property type="evidence" value="ECO:0007669"/>
    <property type="project" value="InterPro"/>
</dbReference>
<dbReference type="NCBIfam" id="TIGR00573">
    <property type="entry name" value="dnaq"/>
    <property type="match status" value="1"/>
</dbReference>
<dbReference type="SMART" id="SM00479">
    <property type="entry name" value="EXOIII"/>
    <property type="match status" value="1"/>
</dbReference>
<evidence type="ECO:0000256" key="1">
    <source>
        <dbReference type="ARBA" id="ARBA00022722"/>
    </source>
</evidence>
<keyword evidence="2" id="KW-0378">Hydrolase</keyword>
<dbReference type="CDD" id="cd06127">
    <property type="entry name" value="DEDDh"/>
    <property type="match status" value="1"/>
</dbReference>
<keyword evidence="6" id="KW-1185">Reference proteome</keyword>
<dbReference type="FunFam" id="3.30.420.10:FF:000045">
    <property type="entry name" value="3'-5' exonuclease DinG"/>
    <property type="match status" value="1"/>
</dbReference>
<dbReference type="KEGG" id="mvd:AWU67_10305"/>
<dbReference type="GO" id="GO:0008408">
    <property type="term" value="F:3'-5' exonuclease activity"/>
    <property type="evidence" value="ECO:0007669"/>
    <property type="project" value="TreeGrafter"/>
</dbReference>
<reference evidence="6" key="2">
    <citation type="submission" date="2016-01" db="EMBL/GenBank/DDBJ databases">
        <title>First complete genome sequence of a species in the genus Microterricola, an extremophilic cold active enzyme producing strain ERGS5:02 isolated from Sikkim Himalaya.</title>
        <authorList>
            <person name="Kumar R."/>
            <person name="Singh D."/>
            <person name="Swarnkar M.K."/>
        </authorList>
    </citation>
    <scope>NUCLEOTIDE SEQUENCE [LARGE SCALE GENOMIC DNA]</scope>
    <source>
        <strain evidence="6">ERGS5:02</strain>
    </source>
</reference>
<dbReference type="InterPro" id="IPR006054">
    <property type="entry name" value="DnaQ"/>
</dbReference>
<dbReference type="SUPFAM" id="SSF158682">
    <property type="entry name" value="TerB-like"/>
    <property type="match status" value="1"/>
</dbReference>
<dbReference type="Proteomes" id="UP000058305">
    <property type="component" value="Chromosome"/>
</dbReference>
<dbReference type="InterPro" id="IPR012337">
    <property type="entry name" value="RNaseH-like_sf"/>
</dbReference>
<gene>
    <name evidence="5" type="ORF">AWU67_10305</name>
</gene>
<protein>
    <recommendedName>
        <fullName evidence="4">Exonuclease domain-containing protein</fullName>
    </recommendedName>
</protein>
<evidence type="ECO:0000313" key="6">
    <source>
        <dbReference type="Proteomes" id="UP000058305"/>
    </source>
</evidence>
<dbReference type="InterPro" id="IPR036420">
    <property type="entry name" value="BRCT_dom_sf"/>
</dbReference>
<evidence type="ECO:0000256" key="2">
    <source>
        <dbReference type="ARBA" id="ARBA00022801"/>
    </source>
</evidence>
<dbReference type="SUPFAM" id="SSF52113">
    <property type="entry name" value="BRCT domain"/>
    <property type="match status" value="1"/>
</dbReference>
<feature type="domain" description="Exonuclease" evidence="4">
    <location>
        <begin position="5"/>
        <end position="171"/>
    </location>
</feature>